<name>A0A386WR77_9ACTN</name>
<dbReference type="InterPro" id="IPR013328">
    <property type="entry name" value="6PGD_dom2"/>
</dbReference>
<sequence>MGTPIARRLLAGGNRGRVWNRSPERSEPLGAAGAMVAASPSAAVDGADVAVKLVANTGLVTAVAALHEALAVAAALGVDRQTALDVLGRGALGGAVGRVTAPGASFAVALAAKDARLALRRPVPAPVLEAALDLMRAAPDQDADLSCLVSVDFLKGC</sequence>
<dbReference type="KEGG" id="mtua:CSH63_24490"/>
<dbReference type="AlphaFoldDB" id="A0A386WR77"/>
<accession>A0A386WR77</accession>
<feature type="domain" description="6-phosphogluconate dehydrogenase NADP-binding" evidence="1">
    <location>
        <begin position="1"/>
        <end position="70"/>
    </location>
</feature>
<dbReference type="EMBL" id="CP024087">
    <property type="protein sequence ID" value="AYF30543.1"/>
    <property type="molecule type" value="Genomic_DNA"/>
</dbReference>
<evidence type="ECO:0000313" key="2">
    <source>
        <dbReference type="EMBL" id="AYF30543.1"/>
    </source>
</evidence>
<dbReference type="InterPro" id="IPR036291">
    <property type="entry name" value="NAD(P)-bd_dom_sf"/>
</dbReference>
<dbReference type="InterPro" id="IPR051265">
    <property type="entry name" value="HIBADH-related_NP60_sf"/>
</dbReference>
<dbReference type="PANTHER" id="PTHR43580:SF2">
    <property type="entry name" value="CYTOKINE-LIKE NUCLEAR FACTOR N-PAC"/>
    <property type="match status" value="1"/>
</dbReference>
<dbReference type="Proteomes" id="UP000267804">
    <property type="component" value="Chromosome"/>
</dbReference>
<protein>
    <recommendedName>
        <fullName evidence="1">6-phosphogluconate dehydrogenase NADP-binding domain-containing protein</fullName>
    </recommendedName>
</protein>
<organism evidence="2 3">
    <name type="scientific">Micromonospora tulbaghiae</name>
    <dbReference type="NCBI Taxonomy" id="479978"/>
    <lineage>
        <taxon>Bacteria</taxon>
        <taxon>Bacillati</taxon>
        <taxon>Actinomycetota</taxon>
        <taxon>Actinomycetes</taxon>
        <taxon>Micromonosporales</taxon>
        <taxon>Micromonosporaceae</taxon>
        <taxon>Micromonospora</taxon>
    </lineage>
</organism>
<dbReference type="SUPFAM" id="SSF51735">
    <property type="entry name" value="NAD(P)-binding Rossmann-fold domains"/>
    <property type="match status" value="1"/>
</dbReference>
<dbReference type="Gene3D" id="1.10.1040.10">
    <property type="entry name" value="N-(1-d-carboxylethyl)-l-norvaline Dehydrogenase, domain 2"/>
    <property type="match status" value="1"/>
</dbReference>
<dbReference type="InterPro" id="IPR006115">
    <property type="entry name" value="6PGDH_NADP-bd"/>
</dbReference>
<dbReference type="SUPFAM" id="SSF48179">
    <property type="entry name" value="6-phosphogluconate dehydrogenase C-terminal domain-like"/>
    <property type="match status" value="1"/>
</dbReference>
<dbReference type="GO" id="GO:0050661">
    <property type="term" value="F:NADP binding"/>
    <property type="evidence" value="ECO:0007669"/>
    <property type="project" value="InterPro"/>
</dbReference>
<gene>
    <name evidence="2" type="ORF">CSH63_24490</name>
</gene>
<reference evidence="2 3" key="1">
    <citation type="submission" date="2017-10" db="EMBL/GenBank/DDBJ databases">
        <title>Integration of genomic and chemical information greatly accelerates assignment of the full stereostructure of myelolactone, a potent inhibitor of myeloma from a marine-derived Micromonospora.</title>
        <authorList>
            <person name="Kim M.C."/>
            <person name="Machado H."/>
            <person name="Jensen P.R."/>
            <person name="Fenical W."/>
        </authorList>
    </citation>
    <scope>NUCLEOTIDE SEQUENCE [LARGE SCALE GENOMIC DNA]</scope>
    <source>
        <strain evidence="2 3">CNY-010</strain>
    </source>
</reference>
<dbReference type="InterPro" id="IPR008927">
    <property type="entry name" value="6-PGluconate_DH-like_C_sf"/>
</dbReference>
<proteinExistence type="predicted"/>
<dbReference type="PANTHER" id="PTHR43580">
    <property type="entry name" value="OXIDOREDUCTASE GLYR1-RELATED"/>
    <property type="match status" value="1"/>
</dbReference>
<dbReference type="Pfam" id="PF03446">
    <property type="entry name" value="NAD_binding_2"/>
    <property type="match status" value="1"/>
</dbReference>
<evidence type="ECO:0000313" key="3">
    <source>
        <dbReference type="Proteomes" id="UP000267804"/>
    </source>
</evidence>
<evidence type="ECO:0000259" key="1">
    <source>
        <dbReference type="Pfam" id="PF03446"/>
    </source>
</evidence>
<dbReference type="GO" id="GO:0051287">
    <property type="term" value="F:NAD binding"/>
    <property type="evidence" value="ECO:0007669"/>
    <property type="project" value="InterPro"/>
</dbReference>